<gene>
    <name evidence="2" type="ORF">NW768_011698</name>
</gene>
<dbReference type="Pfam" id="PF14441">
    <property type="entry name" value="OTT_1508_deam"/>
    <property type="match status" value="1"/>
</dbReference>
<keyword evidence="3" id="KW-1185">Reference proteome</keyword>
<accession>A0ABQ8QW68</accession>
<feature type="region of interest" description="Disordered" evidence="1">
    <location>
        <begin position="445"/>
        <end position="502"/>
    </location>
</feature>
<dbReference type="InterPro" id="IPR027796">
    <property type="entry name" value="OTT_1508_deam-like"/>
</dbReference>
<name>A0ABQ8QW68_FUSEQ</name>
<proteinExistence type="predicted"/>
<evidence type="ECO:0000313" key="2">
    <source>
        <dbReference type="EMBL" id="KAJ4112119.1"/>
    </source>
</evidence>
<dbReference type="Proteomes" id="UP001152024">
    <property type="component" value="Unassembled WGS sequence"/>
</dbReference>
<comment type="caution">
    <text evidence="2">The sequence shown here is derived from an EMBL/GenBank/DDBJ whole genome shotgun (WGS) entry which is preliminary data.</text>
</comment>
<evidence type="ECO:0000313" key="3">
    <source>
        <dbReference type="Proteomes" id="UP001152024"/>
    </source>
</evidence>
<dbReference type="EMBL" id="JAOQBH010000032">
    <property type="protein sequence ID" value="KAJ4112119.1"/>
    <property type="molecule type" value="Genomic_DNA"/>
</dbReference>
<protein>
    <submittedName>
        <fullName evidence="2">Uncharacterized protein</fullName>
    </submittedName>
</protein>
<dbReference type="PANTHER" id="PTHR42037">
    <property type="match status" value="1"/>
</dbReference>
<evidence type="ECO:0000256" key="1">
    <source>
        <dbReference type="SAM" id="MobiDB-lite"/>
    </source>
</evidence>
<dbReference type="PANTHER" id="PTHR42037:SF1">
    <property type="match status" value="1"/>
</dbReference>
<reference evidence="2" key="1">
    <citation type="submission" date="2022-09" db="EMBL/GenBank/DDBJ databases">
        <title>Fusarium specimens isolated from Avocado Roots.</title>
        <authorList>
            <person name="Stajich J."/>
            <person name="Roper C."/>
            <person name="Heimlech-Rivalta G."/>
        </authorList>
    </citation>
    <scope>NUCLEOTIDE SEQUENCE</scope>
    <source>
        <strain evidence="2">CF00095</strain>
    </source>
</reference>
<sequence length="502" mass="56616">MSISLNWRSASFGGLIPEQLEALYEPILLESALHKAATFPTYPHESESQSTGMYKPDMVDLKAFQFYVNKLAQVCDNERGGGTISAIAILEGSDGPNYVIGSNSKDSRSLQATKDFMQALLDLVGKNPDNLQSKALEKRVLWFILSFNISRLREYLQYLSRAVQECLDSCKRREEDEASEPYKSLVSLSDKCQFKLDTSASNTEDKSISDCETLIRAITNLDPGEVNTLISQRAKDGEMTRSEPWCNLRHYLGRWLSYRKAAEGIVAVSDRWPNLFLDFDITLVPSGSRLPNPILTSDLTSSIIMQHIVAEEKKQQSELTQVAESLEQLGLDDIIQDSARSGKFRPTLHAEILVYEYLSKSGQIAAECYWNRWSYIGSSKPTCRLCHYYFEALQGDKPDVRSSHHNVYRNWRLPEHHDSETRDELLNQITQRLRADVIKTLKEKKLRRKEKDSNTYSSFPEGLRMAGHTPGSTDSDDSEPPDSTGSQDASAGELESVTSPID</sequence>
<organism evidence="2 3">
    <name type="scientific">Fusarium equiseti</name>
    <name type="common">Fusarium scirpi</name>
    <dbReference type="NCBI Taxonomy" id="61235"/>
    <lineage>
        <taxon>Eukaryota</taxon>
        <taxon>Fungi</taxon>
        <taxon>Dikarya</taxon>
        <taxon>Ascomycota</taxon>
        <taxon>Pezizomycotina</taxon>
        <taxon>Sordariomycetes</taxon>
        <taxon>Hypocreomycetidae</taxon>
        <taxon>Hypocreales</taxon>
        <taxon>Nectriaceae</taxon>
        <taxon>Fusarium</taxon>
        <taxon>Fusarium incarnatum-equiseti species complex</taxon>
    </lineage>
</organism>